<keyword evidence="5" id="KW-0804">Transcription</keyword>
<keyword evidence="3" id="KW-0805">Transcription regulation</keyword>
<proteinExistence type="predicted"/>
<keyword evidence="10" id="KW-1185">Reference proteome</keyword>
<dbReference type="InterPro" id="IPR007219">
    <property type="entry name" value="XnlR_reg_dom"/>
</dbReference>
<dbReference type="InterPro" id="IPR052073">
    <property type="entry name" value="Amide_Lactam_Regulators"/>
</dbReference>
<dbReference type="PROSITE" id="PS50048">
    <property type="entry name" value="ZN2_CY6_FUNGAL_2"/>
    <property type="match status" value="1"/>
</dbReference>
<dbReference type="EMBL" id="JAVRRF010000009">
    <property type="protein sequence ID" value="KAK5062005.1"/>
    <property type="molecule type" value="Genomic_DNA"/>
</dbReference>
<keyword evidence="4" id="KW-0238">DNA-binding</keyword>
<dbReference type="Pfam" id="PF00172">
    <property type="entry name" value="Zn_clus"/>
    <property type="match status" value="1"/>
</dbReference>
<dbReference type="Pfam" id="PF04082">
    <property type="entry name" value="Fungal_trans"/>
    <property type="match status" value="1"/>
</dbReference>
<evidence type="ECO:0000313" key="9">
    <source>
        <dbReference type="EMBL" id="KAK5062005.1"/>
    </source>
</evidence>
<dbReference type="PROSITE" id="PS00463">
    <property type="entry name" value="ZN2_CY6_FUNGAL_1"/>
    <property type="match status" value="1"/>
</dbReference>
<protein>
    <recommendedName>
        <fullName evidence="8">Zn(2)-C6 fungal-type domain-containing protein</fullName>
    </recommendedName>
</protein>
<evidence type="ECO:0000256" key="1">
    <source>
        <dbReference type="ARBA" id="ARBA00022723"/>
    </source>
</evidence>
<dbReference type="Proteomes" id="UP001345691">
    <property type="component" value="Unassembled WGS sequence"/>
</dbReference>
<reference evidence="9 10" key="1">
    <citation type="submission" date="2023-08" db="EMBL/GenBank/DDBJ databases">
        <title>Black Yeasts Isolated from many extreme environments.</title>
        <authorList>
            <person name="Coleine C."/>
            <person name="Stajich J.E."/>
            <person name="Selbmann L."/>
        </authorList>
    </citation>
    <scope>NUCLEOTIDE SEQUENCE [LARGE SCALE GENOMIC DNA]</scope>
    <source>
        <strain evidence="9 10">CCFEE 6328</strain>
    </source>
</reference>
<name>A0ABR0JDM3_9EURO</name>
<dbReference type="SMART" id="SM00066">
    <property type="entry name" value="GAL4"/>
    <property type="match status" value="1"/>
</dbReference>
<feature type="domain" description="Zn(2)-C6 fungal-type" evidence="8">
    <location>
        <begin position="12"/>
        <end position="45"/>
    </location>
</feature>
<feature type="region of interest" description="Disordered" evidence="7">
    <location>
        <begin position="80"/>
        <end position="99"/>
    </location>
</feature>
<accession>A0ABR0JDM3</accession>
<sequence length="617" mass="68515">MPPARRDRAQVVCVTCHARKVKCNLQGNLGGKCQNCHRNNLECVVRTGPRSGRLAEALQSSTVRYGGNANHDPDSIVLSPLGSEVDAPEPPSAESVNRQTTSSSYVGSYALLAHDAVTQGPSAANALPRFIPPTNSLLQFAEATVLPKEPLLAALTESYFQHVFHRYPVVDRDAIASPHASTLLRQAVCMVGSLMRHSSKPDGLASSHSLYEKTKLMLCLNYEKDPVAILATLCLMVCWSPDPTDSLSLDCPWQWTGTALRLATQMGLHREATYANRPDGGRLRRLWWVLVNADRLQAACFGRPLAVRYSDCDTKKPSTADFSQSDTSSLIFIHYIGLAAVWGEIADYGNRGKSASTADITRLTDTLCTWIGTLPEESRLFGPNGVRLPYRQSVSELHMVYFVTIILLEAMRIRSREHWATATASIIAASCTARLIEEVDCWEDLSSMSSSITFYIMAASIPLLHLQTNQPEKREIRQQDLQILCTTLERMAPRWGGAAVVRQNIEKILNMVEWHNSDTHSRNAEQGVDQDANGSPWRYKLEELFPFPRTLSPTLDLLSNTTPPLEFDIMDLPLADDALPWPDNESQSYLDFFRFNMYGDRFDIGEESVGPLNTIGG</sequence>
<evidence type="ECO:0000313" key="10">
    <source>
        <dbReference type="Proteomes" id="UP001345691"/>
    </source>
</evidence>
<evidence type="ECO:0000259" key="8">
    <source>
        <dbReference type="PROSITE" id="PS50048"/>
    </source>
</evidence>
<organism evidence="9 10">
    <name type="scientific">Exophiala sideris</name>
    <dbReference type="NCBI Taxonomy" id="1016849"/>
    <lineage>
        <taxon>Eukaryota</taxon>
        <taxon>Fungi</taxon>
        <taxon>Dikarya</taxon>
        <taxon>Ascomycota</taxon>
        <taxon>Pezizomycotina</taxon>
        <taxon>Eurotiomycetes</taxon>
        <taxon>Chaetothyriomycetidae</taxon>
        <taxon>Chaetothyriales</taxon>
        <taxon>Herpotrichiellaceae</taxon>
        <taxon>Exophiala</taxon>
    </lineage>
</organism>
<evidence type="ECO:0000256" key="7">
    <source>
        <dbReference type="SAM" id="MobiDB-lite"/>
    </source>
</evidence>
<dbReference type="InterPro" id="IPR001138">
    <property type="entry name" value="Zn2Cys6_DnaBD"/>
</dbReference>
<dbReference type="PANTHER" id="PTHR47171">
    <property type="entry name" value="FARA-RELATED"/>
    <property type="match status" value="1"/>
</dbReference>
<evidence type="ECO:0000256" key="2">
    <source>
        <dbReference type="ARBA" id="ARBA00022833"/>
    </source>
</evidence>
<evidence type="ECO:0000256" key="3">
    <source>
        <dbReference type="ARBA" id="ARBA00023015"/>
    </source>
</evidence>
<evidence type="ECO:0000256" key="5">
    <source>
        <dbReference type="ARBA" id="ARBA00023163"/>
    </source>
</evidence>
<dbReference type="InterPro" id="IPR036864">
    <property type="entry name" value="Zn2-C6_fun-type_DNA-bd_sf"/>
</dbReference>
<comment type="caution">
    <text evidence="9">The sequence shown here is derived from an EMBL/GenBank/DDBJ whole genome shotgun (WGS) entry which is preliminary data.</text>
</comment>
<keyword evidence="1" id="KW-0479">Metal-binding</keyword>
<dbReference type="CDD" id="cd12148">
    <property type="entry name" value="fungal_TF_MHR"/>
    <property type="match status" value="1"/>
</dbReference>
<keyword evidence="2" id="KW-0862">Zinc</keyword>
<dbReference type="Gene3D" id="4.10.240.10">
    <property type="entry name" value="Zn(2)-C6 fungal-type DNA-binding domain"/>
    <property type="match status" value="1"/>
</dbReference>
<dbReference type="SUPFAM" id="SSF57701">
    <property type="entry name" value="Zn2/Cys6 DNA-binding domain"/>
    <property type="match status" value="1"/>
</dbReference>
<evidence type="ECO:0000256" key="6">
    <source>
        <dbReference type="ARBA" id="ARBA00023242"/>
    </source>
</evidence>
<keyword evidence="6" id="KW-0539">Nucleus</keyword>
<dbReference type="SMART" id="SM00906">
    <property type="entry name" value="Fungal_trans"/>
    <property type="match status" value="1"/>
</dbReference>
<dbReference type="PANTHER" id="PTHR47171:SF3">
    <property type="entry name" value="FARA-RELATED"/>
    <property type="match status" value="1"/>
</dbReference>
<gene>
    <name evidence="9" type="ORF">LTR69_005189</name>
</gene>
<evidence type="ECO:0000256" key="4">
    <source>
        <dbReference type="ARBA" id="ARBA00023125"/>
    </source>
</evidence>
<dbReference type="CDD" id="cd00067">
    <property type="entry name" value="GAL4"/>
    <property type="match status" value="1"/>
</dbReference>